<dbReference type="OrthoDB" id="3943288at2759"/>
<dbReference type="HOGENOM" id="CLU_704131_0_0_1"/>
<feature type="compositionally biased region" description="Low complexity" evidence="1">
    <location>
        <begin position="369"/>
        <end position="383"/>
    </location>
</feature>
<dbReference type="EMBL" id="AHHD01000334">
    <property type="protein sequence ID" value="EKG14998.1"/>
    <property type="molecule type" value="Genomic_DNA"/>
</dbReference>
<protein>
    <submittedName>
        <fullName evidence="2">Uncharacterized protein</fullName>
    </submittedName>
</protein>
<evidence type="ECO:0000256" key="1">
    <source>
        <dbReference type="SAM" id="MobiDB-lite"/>
    </source>
</evidence>
<evidence type="ECO:0000313" key="2">
    <source>
        <dbReference type="EMBL" id="EKG14998.1"/>
    </source>
</evidence>
<dbReference type="Proteomes" id="UP000007129">
    <property type="component" value="Unassembled WGS sequence"/>
</dbReference>
<accession>K2RK27</accession>
<sequence length="392" mass="43662">MVLYVRLYHISPNQAPPNIIQLMIVATSFYGSCVDRSSAAPNIIVRSQLRQRQRGFWPHASTFVPERGCNASFMLVCSFWPLIPDMGIVYFTNISSANPHLHGRERDKHKVLQTELLGSFHDHKQRDKHKVLQTELLGSFHDHKQSQHTFKRLFISRTSPYTTMISRAFIIIFLAGNAFVEAIPAKKVSTYSYPETITIKPPTTTRTLYWSEGLLGLPGRTTTVKFTLGRAPHLQARETASLAPQEADEIGAEETSTSTLPFEKGVSGVPVSGNIQPRDIFISNKIPGNANHTATANSTQVYSSPLLIEKVIDSRGPSPVKTVFITITKEPAKSSVGKPRPTLPIWSKGKHCPYPYPGETCRQPKRTKTSSSSRLTYASSTRRPCPYPGQKC</sequence>
<name>K2RK27_MACPH</name>
<evidence type="ECO:0000313" key="3">
    <source>
        <dbReference type="Proteomes" id="UP000007129"/>
    </source>
</evidence>
<dbReference type="InParanoid" id="K2RK27"/>
<reference evidence="2 3" key="1">
    <citation type="journal article" date="2012" name="BMC Genomics">
        <title>Tools to kill: Genome of one of the most destructive plant pathogenic fungi Macrophomina phaseolina.</title>
        <authorList>
            <person name="Islam M.S."/>
            <person name="Haque M.S."/>
            <person name="Islam M.M."/>
            <person name="Emdad E.M."/>
            <person name="Halim A."/>
            <person name="Hossen Q.M.M."/>
            <person name="Hossain M.Z."/>
            <person name="Ahmed B."/>
            <person name="Rahim S."/>
            <person name="Rahman M.S."/>
            <person name="Alam M.M."/>
            <person name="Hou S."/>
            <person name="Wan X."/>
            <person name="Saito J.A."/>
            <person name="Alam M."/>
        </authorList>
    </citation>
    <scope>NUCLEOTIDE SEQUENCE [LARGE SCALE GENOMIC DNA]</scope>
    <source>
        <strain evidence="2 3">MS6</strain>
    </source>
</reference>
<gene>
    <name evidence="2" type="ORF">MPH_07898</name>
</gene>
<dbReference type="VEuPathDB" id="FungiDB:MPH_07898"/>
<comment type="caution">
    <text evidence="2">The sequence shown here is derived from an EMBL/GenBank/DDBJ whole genome shotgun (WGS) entry which is preliminary data.</text>
</comment>
<proteinExistence type="predicted"/>
<organism evidence="2 3">
    <name type="scientific">Macrophomina phaseolina (strain MS6)</name>
    <name type="common">Charcoal rot fungus</name>
    <dbReference type="NCBI Taxonomy" id="1126212"/>
    <lineage>
        <taxon>Eukaryota</taxon>
        <taxon>Fungi</taxon>
        <taxon>Dikarya</taxon>
        <taxon>Ascomycota</taxon>
        <taxon>Pezizomycotina</taxon>
        <taxon>Dothideomycetes</taxon>
        <taxon>Dothideomycetes incertae sedis</taxon>
        <taxon>Botryosphaeriales</taxon>
        <taxon>Botryosphaeriaceae</taxon>
        <taxon>Macrophomina</taxon>
    </lineage>
</organism>
<dbReference type="AlphaFoldDB" id="K2RK27"/>
<feature type="region of interest" description="Disordered" evidence="1">
    <location>
        <begin position="355"/>
        <end position="392"/>
    </location>
</feature>